<keyword evidence="3" id="KW-1185">Reference proteome</keyword>
<dbReference type="RefSeq" id="WP_206903756.1">
    <property type="nucleotide sequence ID" value="NZ_JAFLVT010000010.1"/>
</dbReference>
<reference evidence="2 3" key="1">
    <citation type="submission" date="2021-03" db="EMBL/GenBank/DDBJ databases">
        <title>Enterococcal diversity collection.</title>
        <authorList>
            <person name="Gilmore M.S."/>
            <person name="Schwartzman J."/>
            <person name="Van Tyne D."/>
            <person name="Martin M."/>
            <person name="Earl A.M."/>
            <person name="Manson A.L."/>
            <person name="Straub T."/>
            <person name="Salamzade R."/>
            <person name="Saavedra J."/>
            <person name="Lebreton F."/>
            <person name="Prichula J."/>
            <person name="Schaufler K."/>
            <person name="Gaca A."/>
            <person name="Sgardioli B."/>
            <person name="Wagenaar J."/>
            <person name="Strong T."/>
        </authorList>
    </citation>
    <scope>NUCLEOTIDE SEQUENCE [LARGE SCALE GENOMIC DNA]</scope>
    <source>
        <strain evidence="2 3">MJM12</strain>
    </source>
</reference>
<comment type="caution">
    <text evidence="2">The sequence shown here is derived from an EMBL/GenBank/DDBJ whole genome shotgun (WGS) entry which is preliminary data.</text>
</comment>
<keyword evidence="1" id="KW-0812">Transmembrane</keyword>
<keyword evidence="1" id="KW-0472">Membrane</keyword>
<protein>
    <submittedName>
        <fullName evidence="2">Uncharacterized protein</fullName>
    </submittedName>
</protein>
<feature type="transmembrane region" description="Helical" evidence="1">
    <location>
        <begin position="72"/>
        <end position="94"/>
    </location>
</feature>
<proteinExistence type="predicted"/>
<dbReference type="Proteomes" id="UP000664256">
    <property type="component" value="Unassembled WGS sequence"/>
</dbReference>
<dbReference type="EMBL" id="JAFLVT010000010">
    <property type="protein sequence ID" value="MBO0449656.1"/>
    <property type="molecule type" value="Genomic_DNA"/>
</dbReference>
<evidence type="ECO:0000256" key="1">
    <source>
        <dbReference type="SAM" id="Phobius"/>
    </source>
</evidence>
<evidence type="ECO:0000313" key="2">
    <source>
        <dbReference type="EMBL" id="MBO0449656.1"/>
    </source>
</evidence>
<accession>A0ABS3H881</accession>
<sequence length="206" mass="24154">MDTLTSLINQLITSGGIGFINLFLLIRLDYINFSKENKEDKYLYLLFFSIVNYSIYLLIVEVSKYFSLPIAFHIPIAILFVLILSIIFTFILWIPLIKILFKKVNDYRGKDKRSSYDSRSIKKIAFSFKENKPIFIFDFDNNLVFSGISGWFSDIDEADFEFILYPFNESTELDNYDTLIKYVSTENIDADVYINIDKKIKVIIIN</sequence>
<evidence type="ECO:0000313" key="3">
    <source>
        <dbReference type="Proteomes" id="UP000664256"/>
    </source>
</evidence>
<name>A0ABS3H881_9ENTE</name>
<keyword evidence="1" id="KW-1133">Transmembrane helix</keyword>
<feature type="transmembrane region" description="Helical" evidence="1">
    <location>
        <begin position="12"/>
        <end position="30"/>
    </location>
</feature>
<organism evidence="2 3">
    <name type="scientific">Candidatus Enterococcus myersii</name>
    <dbReference type="NCBI Taxonomy" id="2815322"/>
    <lineage>
        <taxon>Bacteria</taxon>
        <taxon>Bacillati</taxon>
        <taxon>Bacillota</taxon>
        <taxon>Bacilli</taxon>
        <taxon>Lactobacillales</taxon>
        <taxon>Enterococcaceae</taxon>
        <taxon>Enterococcus</taxon>
    </lineage>
</organism>
<gene>
    <name evidence="2" type="ORF">JZO76_08905</name>
</gene>
<feature type="transmembrane region" description="Helical" evidence="1">
    <location>
        <begin position="42"/>
        <end position="60"/>
    </location>
</feature>